<sequence length="127" mass="12988">MSMGNRSKKLKRWKWPLGAVSAILVVIGLNSVKASPEFAAAQAASDNDMNTTLQQSTDIGQSQDGADQWVERRGRHGSRGGSTDSGGGFSGGSDGGSFDNGSSSQDDGSINNGGGNSGGFRSSTRTS</sequence>
<evidence type="ECO:0000313" key="3">
    <source>
        <dbReference type="Proteomes" id="UP000246635"/>
    </source>
</evidence>
<evidence type="ECO:0000256" key="1">
    <source>
        <dbReference type="SAM" id="MobiDB-lite"/>
    </source>
</evidence>
<feature type="compositionally biased region" description="Gly residues" evidence="1">
    <location>
        <begin position="79"/>
        <end position="95"/>
    </location>
</feature>
<proteinExistence type="predicted"/>
<feature type="region of interest" description="Disordered" evidence="1">
    <location>
        <begin position="42"/>
        <end position="127"/>
    </location>
</feature>
<reference evidence="2 3" key="1">
    <citation type="submission" date="2018-05" db="EMBL/GenBank/DDBJ databases">
        <title>Genomic Encyclopedia of Type Strains, Phase III (KMG-III): the genomes of soil and plant-associated and newly described type strains.</title>
        <authorList>
            <person name="Whitman W."/>
        </authorList>
    </citation>
    <scope>NUCLEOTIDE SEQUENCE [LARGE SCALE GENOMIC DNA]</scope>
    <source>
        <strain evidence="2 3">CECT 5696</strain>
    </source>
</reference>
<feature type="compositionally biased region" description="Polar residues" evidence="1">
    <location>
        <begin position="45"/>
        <end position="65"/>
    </location>
</feature>
<feature type="compositionally biased region" description="Low complexity" evidence="1">
    <location>
        <begin position="96"/>
        <end position="110"/>
    </location>
</feature>
<accession>A0A2V2YPV3</accession>
<organism evidence="2 3">
    <name type="scientific">Paenibacillus cellulosilyticus</name>
    <dbReference type="NCBI Taxonomy" id="375489"/>
    <lineage>
        <taxon>Bacteria</taxon>
        <taxon>Bacillati</taxon>
        <taxon>Bacillota</taxon>
        <taxon>Bacilli</taxon>
        <taxon>Bacillales</taxon>
        <taxon>Paenibacillaceae</taxon>
        <taxon>Paenibacillus</taxon>
    </lineage>
</organism>
<comment type="caution">
    <text evidence="2">The sequence shown here is derived from an EMBL/GenBank/DDBJ whole genome shotgun (WGS) entry which is preliminary data.</text>
</comment>
<evidence type="ECO:0000313" key="2">
    <source>
        <dbReference type="EMBL" id="PWV98465.1"/>
    </source>
</evidence>
<dbReference type="Proteomes" id="UP000246635">
    <property type="component" value="Unassembled WGS sequence"/>
</dbReference>
<dbReference type="AlphaFoldDB" id="A0A2V2YPV3"/>
<gene>
    <name evidence="2" type="ORF">DFQ01_118100</name>
</gene>
<protein>
    <submittedName>
        <fullName evidence="2">Uncharacterized protein</fullName>
    </submittedName>
</protein>
<name>A0A2V2YPV3_9BACL</name>
<keyword evidence="3" id="KW-1185">Reference proteome</keyword>
<dbReference type="EMBL" id="QGTQ01000018">
    <property type="protein sequence ID" value="PWV98465.1"/>
    <property type="molecule type" value="Genomic_DNA"/>
</dbReference>